<gene>
    <name evidence="1" type="ORF">LCGC14_0270790</name>
</gene>
<comment type="caution">
    <text evidence="1">The sequence shown here is derived from an EMBL/GenBank/DDBJ whole genome shotgun (WGS) entry which is preliminary data.</text>
</comment>
<evidence type="ECO:0000313" key="1">
    <source>
        <dbReference type="EMBL" id="KKN86210.1"/>
    </source>
</evidence>
<protein>
    <submittedName>
        <fullName evidence="1">Uncharacterized protein</fullName>
    </submittedName>
</protein>
<organism evidence="1">
    <name type="scientific">marine sediment metagenome</name>
    <dbReference type="NCBI Taxonomy" id="412755"/>
    <lineage>
        <taxon>unclassified sequences</taxon>
        <taxon>metagenomes</taxon>
        <taxon>ecological metagenomes</taxon>
    </lineage>
</organism>
<dbReference type="AlphaFoldDB" id="A0A0F9TYY8"/>
<name>A0A0F9TYY8_9ZZZZ</name>
<proteinExistence type="predicted"/>
<dbReference type="EMBL" id="LAZR01000150">
    <property type="protein sequence ID" value="KKN86210.1"/>
    <property type="molecule type" value="Genomic_DNA"/>
</dbReference>
<sequence>MIKRYIVDMARQMGCTEIILLADDIQQLDDATDRVQATDDLVMLIGQAADDRVMRNVFLDWAEEGGTLVLRDLFDSGNILGGRNYWNDPNLAHRIDILDSAALHIQGYMEELSRMPDICKLAVENGASYTDISGFDSDERAFIFIRQNEEHLSLADLRRYDVSMTVQTSDHLPAPG</sequence>
<accession>A0A0F9TYY8</accession>
<reference evidence="1" key="1">
    <citation type="journal article" date="2015" name="Nature">
        <title>Complex archaea that bridge the gap between prokaryotes and eukaryotes.</title>
        <authorList>
            <person name="Spang A."/>
            <person name="Saw J.H."/>
            <person name="Jorgensen S.L."/>
            <person name="Zaremba-Niedzwiedzka K."/>
            <person name="Martijn J."/>
            <person name="Lind A.E."/>
            <person name="van Eijk R."/>
            <person name="Schleper C."/>
            <person name="Guy L."/>
            <person name="Ettema T.J."/>
        </authorList>
    </citation>
    <scope>NUCLEOTIDE SEQUENCE</scope>
</reference>